<evidence type="ECO:0000313" key="1">
    <source>
        <dbReference type="EMBL" id="QDT04909.1"/>
    </source>
</evidence>
<dbReference type="AlphaFoldDB" id="A0A517NCP8"/>
<reference evidence="1 2" key="1">
    <citation type="submission" date="2019-02" db="EMBL/GenBank/DDBJ databases">
        <title>Deep-cultivation of Planctomycetes and their phenomic and genomic characterization uncovers novel biology.</title>
        <authorList>
            <person name="Wiegand S."/>
            <person name="Jogler M."/>
            <person name="Boedeker C."/>
            <person name="Pinto D."/>
            <person name="Vollmers J."/>
            <person name="Rivas-Marin E."/>
            <person name="Kohn T."/>
            <person name="Peeters S.H."/>
            <person name="Heuer A."/>
            <person name="Rast P."/>
            <person name="Oberbeckmann S."/>
            <person name="Bunk B."/>
            <person name="Jeske O."/>
            <person name="Meyerdierks A."/>
            <person name="Storesund J.E."/>
            <person name="Kallscheuer N."/>
            <person name="Luecker S."/>
            <person name="Lage O.M."/>
            <person name="Pohl T."/>
            <person name="Merkel B.J."/>
            <person name="Hornburger P."/>
            <person name="Mueller R.-W."/>
            <person name="Bruemmer F."/>
            <person name="Labrenz M."/>
            <person name="Spormann A.M."/>
            <person name="Op den Camp H."/>
            <person name="Overmann J."/>
            <person name="Amann R."/>
            <person name="Jetten M.S.M."/>
            <person name="Mascher T."/>
            <person name="Medema M.H."/>
            <person name="Devos D.P."/>
            <person name="Kaster A.-K."/>
            <person name="Ovreas L."/>
            <person name="Rohde M."/>
            <person name="Galperin M.Y."/>
            <person name="Jogler C."/>
        </authorList>
    </citation>
    <scope>NUCLEOTIDE SEQUENCE [LARGE SCALE GENOMIC DNA]</scope>
    <source>
        <strain evidence="1 2">K22_7</strain>
    </source>
</reference>
<keyword evidence="2" id="KW-1185">Reference proteome</keyword>
<protein>
    <submittedName>
        <fullName evidence="1">Uncharacterized protein</fullName>
    </submittedName>
</protein>
<dbReference type="KEGG" id="rlc:K227x_33060"/>
<dbReference type="EMBL" id="CP036525">
    <property type="protein sequence ID" value="QDT04909.1"/>
    <property type="molecule type" value="Genomic_DNA"/>
</dbReference>
<name>A0A517NCP8_9BACT</name>
<gene>
    <name evidence="1" type="ORF">K227x_33060</name>
</gene>
<dbReference type="Proteomes" id="UP000318538">
    <property type="component" value="Chromosome"/>
</dbReference>
<evidence type="ECO:0000313" key="2">
    <source>
        <dbReference type="Proteomes" id="UP000318538"/>
    </source>
</evidence>
<dbReference type="RefSeq" id="WP_246145826.1">
    <property type="nucleotide sequence ID" value="NZ_CP036525.1"/>
</dbReference>
<accession>A0A517NCP8</accession>
<sequence length="141" mass="14874">MVDGFAKAPRYVLKDGSRPTCPSVLQASSDSVATVVFGFSDKPEYDAFQAASSIALTPYPLVKGYLQNQIELDTAALNLVVVDATAAGQPILNAATFESVLESFQLNSDTVAISHRLVFDESASGYRIEESSLVPGTGPVA</sequence>
<proteinExistence type="predicted"/>
<organism evidence="1 2">
    <name type="scientific">Rubripirellula lacrimiformis</name>
    <dbReference type="NCBI Taxonomy" id="1930273"/>
    <lineage>
        <taxon>Bacteria</taxon>
        <taxon>Pseudomonadati</taxon>
        <taxon>Planctomycetota</taxon>
        <taxon>Planctomycetia</taxon>
        <taxon>Pirellulales</taxon>
        <taxon>Pirellulaceae</taxon>
        <taxon>Rubripirellula</taxon>
    </lineage>
</organism>